<dbReference type="RefSeq" id="WP_110450746.1">
    <property type="nucleotide sequence ID" value="NZ_CP029479.1"/>
</dbReference>
<protein>
    <recommendedName>
        <fullName evidence="4">Glycosyltransferase RgtA/B/C/D-like domain-containing protein</fullName>
    </recommendedName>
</protein>
<feature type="transmembrane region" description="Helical" evidence="1">
    <location>
        <begin position="441"/>
        <end position="458"/>
    </location>
</feature>
<dbReference type="OrthoDB" id="7184602at2"/>
<feature type="transmembrane region" description="Helical" evidence="1">
    <location>
        <begin position="414"/>
        <end position="434"/>
    </location>
</feature>
<sequence>MLDKVDPIPRAAPRLGTLSGSLYAWALAAGLLFVLAAGLPGHMTTDSVIQLAEGRTGAQRSFNPAFMSWLLGRLDSLLSGTSLFVAFNVALLFGALAALPRLAGRVHWLAAPVLLAVVLSPQVLIYQGAVWKDVFFANAAIAGTVLLAFAAERRGGALPGRAAWAAGLALLVVAALVRQNGILALGAGALAYGVATGSRQGWRRGVTAAGALVAAGLVLFLVVGLAMSRVMPSSSPQAAGAGLRVIQHFDLVGVAARDPKASLEPLETEDPEAAATLRSLAPQGYNPERVDNISDAPGLGEALWKTPKGAVARTWAHVATTEFPDYAAHRLEVFRQAFLTPDILACLPVTTGVQGPEAVLQELDMPARQDRRDRELYNYATWFFGTPVLSHLSFALVSLGVMTALILRGRPSDWVLAGLQAGALAFAGSFLAIALACDYRYLYFLDLAALFGLVHLALDPPWTAILRRFRK</sequence>
<gene>
    <name evidence="2" type="ORF">HYN04_10680</name>
</gene>
<feature type="transmembrane region" description="Helical" evidence="1">
    <location>
        <begin position="106"/>
        <end position="128"/>
    </location>
</feature>
<evidence type="ECO:0008006" key="4">
    <source>
        <dbReference type="Google" id="ProtNLM"/>
    </source>
</evidence>
<feature type="transmembrane region" description="Helical" evidence="1">
    <location>
        <begin position="376"/>
        <end position="402"/>
    </location>
</feature>
<evidence type="ECO:0000256" key="1">
    <source>
        <dbReference type="SAM" id="Phobius"/>
    </source>
</evidence>
<dbReference type="AlphaFoldDB" id="A0A2Z3HYC7"/>
<evidence type="ECO:0000313" key="3">
    <source>
        <dbReference type="Proteomes" id="UP000247763"/>
    </source>
</evidence>
<feature type="transmembrane region" description="Helical" evidence="1">
    <location>
        <begin position="77"/>
        <end position="99"/>
    </location>
</feature>
<feature type="transmembrane region" description="Helical" evidence="1">
    <location>
        <begin position="134"/>
        <end position="151"/>
    </location>
</feature>
<dbReference type="KEGG" id="phb:HYN04_10680"/>
<proteinExistence type="predicted"/>
<feature type="transmembrane region" description="Helical" evidence="1">
    <location>
        <begin position="206"/>
        <end position="227"/>
    </location>
</feature>
<organism evidence="2 3">
    <name type="scientific">Phenylobacterium parvum</name>
    <dbReference type="NCBI Taxonomy" id="2201350"/>
    <lineage>
        <taxon>Bacteria</taxon>
        <taxon>Pseudomonadati</taxon>
        <taxon>Pseudomonadota</taxon>
        <taxon>Alphaproteobacteria</taxon>
        <taxon>Caulobacterales</taxon>
        <taxon>Caulobacteraceae</taxon>
        <taxon>Phenylobacterium</taxon>
    </lineage>
</organism>
<dbReference type="EMBL" id="CP029479">
    <property type="protein sequence ID" value="AWM78180.1"/>
    <property type="molecule type" value="Genomic_DNA"/>
</dbReference>
<dbReference type="Proteomes" id="UP000247763">
    <property type="component" value="Chromosome"/>
</dbReference>
<feature type="transmembrane region" description="Helical" evidence="1">
    <location>
        <begin position="163"/>
        <end position="194"/>
    </location>
</feature>
<feature type="transmembrane region" description="Helical" evidence="1">
    <location>
        <begin position="21"/>
        <end position="39"/>
    </location>
</feature>
<reference evidence="3" key="1">
    <citation type="submission" date="2018-05" db="EMBL/GenBank/DDBJ databases">
        <title>Genome sequencing of Phenylobacterium sp. HYN0004.</title>
        <authorList>
            <person name="Yi H."/>
            <person name="Baek C."/>
        </authorList>
    </citation>
    <scope>NUCLEOTIDE SEQUENCE [LARGE SCALE GENOMIC DNA]</scope>
    <source>
        <strain evidence="3">HYN0004</strain>
    </source>
</reference>
<keyword evidence="1" id="KW-1133">Transmembrane helix</keyword>
<keyword evidence="1" id="KW-0812">Transmembrane</keyword>
<name>A0A2Z3HYC7_9CAUL</name>
<evidence type="ECO:0000313" key="2">
    <source>
        <dbReference type="EMBL" id="AWM78180.1"/>
    </source>
</evidence>
<keyword evidence="1" id="KW-0472">Membrane</keyword>
<accession>A0A2Z3HYC7</accession>
<keyword evidence="3" id="KW-1185">Reference proteome</keyword>